<dbReference type="EMBL" id="JACGWN010000003">
    <property type="protein sequence ID" value="KAL0456533.1"/>
    <property type="molecule type" value="Genomic_DNA"/>
</dbReference>
<dbReference type="InterPro" id="IPR006527">
    <property type="entry name" value="F-box-assoc_dom_typ1"/>
</dbReference>
<protein>
    <submittedName>
        <fullName evidence="3">F-box protein</fullName>
    </submittedName>
</protein>
<comment type="caution">
    <text evidence="3">The sequence shown here is derived from an EMBL/GenBank/DDBJ whole genome shotgun (WGS) entry which is preliminary data.</text>
</comment>
<accession>A0AAW2XSE4</accession>
<dbReference type="InterPro" id="IPR050796">
    <property type="entry name" value="SCF_F-box_component"/>
</dbReference>
<proteinExistence type="predicted"/>
<evidence type="ECO:0000259" key="2">
    <source>
        <dbReference type="Pfam" id="PF07734"/>
    </source>
</evidence>
<dbReference type="AlphaFoldDB" id="A0AAW2XSE4"/>
<reference evidence="3" key="1">
    <citation type="submission" date="2020-06" db="EMBL/GenBank/DDBJ databases">
        <authorList>
            <person name="Li T."/>
            <person name="Hu X."/>
            <person name="Zhang T."/>
            <person name="Song X."/>
            <person name="Zhang H."/>
            <person name="Dai N."/>
            <person name="Sheng W."/>
            <person name="Hou X."/>
            <person name="Wei L."/>
        </authorList>
    </citation>
    <scope>NUCLEOTIDE SEQUENCE</scope>
    <source>
        <strain evidence="3">KEN1</strain>
        <tissue evidence="3">Leaf</tissue>
    </source>
</reference>
<dbReference type="InterPro" id="IPR001810">
    <property type="entry name" value="F-box_dom"/>
</dbReference>
<feature type="domain" description="F-box associated beta-propeller type 1" evidence="2">
    <location>
        <begin position="131"/>
        <end position="401"/>
    </location>
</feature>
<dbReference type="NCBIfam" id="TIGR01640">
    <property type="entry name" value="F_box_assoc_1"/>
    <property type="match status" value="1"/>
</dbReference>
<evidence type="ECO:0000313" key="3">
    <source>
        <dbReference type="EMBL" id="KAL0456533.1"/>
    </source>
</evidence>
<organism evidence="3">
    <name type="scientific">Sesamum latifolium</name>
    <dbReference type="NCBI Taxonomy" id="2727402"/>
    <lineage>
        <taxon>Eukaryota</taxon>
        <taxon>Viridiplantae</taxon>
        <taxon>Streptophyta</taxon>
        <taxon>Embryophyta</taxon>
        <taxon>Tracheophyta</taxon>
        <taxon>Spermatophyta</taxon>
        <taxon>Magnoliopsida</taxon>
        <taxon>eudicotyledons</taxon>
        <taxon>Gunneridae</taxon>
        <taxon>Pentapetalae</taxon>
        <taxon>asterids</taxon>
        <taxon>lamiids</taxon>
        <taxon>Lamiales</taxon>
        <taxon>Pedaliaceae</taxon>
        <taxon>Sesamum</taxon>
    </lineage>
</organism>
<dbReference type="SUPFAM" id="SSF81383">
    <property type="entry name" value="F-box domain"/>
    <property type="match status" value="1"/>
</dbReference>
<name>A0AAW2XSE4_9LAMI</name>
<evidence type="ECO:0000259" key="1">
    <source>
        <dbReference type="Pfam" id="PF00646"/>
    </source>
</evidence>
<feature type="domain" description="F-box" evidence="1">
    <location>
        <begin position="23"/>
        <end position="55"/>
    </location>
</feature>
<gene>
    <name evidence="3" type="ORF">Slati_0992500</name>
</gene>
<dbReference type="InterPro" id="IPR017451">
    <property type="entry name" value="F-box-assoc_interact_dom"/>
</dbReference>
<sequence>MLTVSSKKTMMNRVAMHNVLVINDDIVKEILSYLPVKSLLRFKTVRKSWQDIIGSWAFVKLHLENHCNNCSDNQGILVRGYDGNSHKWKLSTKIIDCSKLRGESTLDGDCFMDPISRNEIPCCSRMIGPIDGLTCIYGIRPSTAIALYNPSLAETQFLPMSPISSTCNPDAYRRDVGFGFDYVHKDLKVVQLSIFSALSSEIRVEVYSQSTNTWKELDHQIPNDMLIQTAIMPYKNGSLSFSHWLAFKSSRRVGGANYIILSFNLQNEVFEETPLPRRVHVAAYEGEVKLGFLAEDDSLILLFYPLRRLNSPGDVVFERWVLNGLGDEGRWTRLSSISAGPLVEASEPLILWKNRALVWEDYGMKKKLVFYNYCTQEVTNVIVIPPKQRAPSVLGYKGSLISPAIFMKAQL</sequence>
<dbReference type="PANTHER" id="PTHR31672">
    <property type="entry name" value="BNACNNG10540D PROTEIN"/>
    <property type="match status" value="1"/>
</dbReference>
<dbReference type="Pfam" id="PF00646">
    <property type="entry name" value="F-box"/>
    <property type="match status" value="1"/>
</dbReference>
<reference evidence="3" key="2">
    <citation type="journal article" date="2024" name="Plant">
        <title>Genomic evolution and insights into agronomic trait innovations of Sesamum species.</title>
        <authorList>
            <person name="Miao H."/>
            <person name="Wang L."/>
            <person name="Qu L."/>
            <person name="Liu H."/>
            <person name="Sun Y."/>
            <person name="Le M."/>
            <person name="Wang Q."/>
            <person name="Wei S."/>
            <person name="Zheng Y."/>
            <person name="Lin W."/>
            <person name="Duan Y."/>
            <person name="Cao H."/>
            <person name="Xiong S."/>
            <person name="Wang X."/>
            <person name="Wei L."/>
            <person name="Li C."/>
            <person name="Ma Q."/>
            <person name="Ju M."/>
            <person name="Zhao R."/>
            <person name="Li G."/>
            <person name="Mu C."/>
            <person name="Tian Q."/>
            <person name="Mei H."/>
            <person name="Zhang T."/>
            <person name="Gao T."/>
            <person name="Zhang H."/>
        </authorList>
    </citation>
    <scope>NUCLEOTIDE SEQUENCE</scope>
    <source>
        <strain evidence="3">KEN1</strain>
    </source>
</reference>
<dbReference type="InterPro" id="IPR036047">
    <property type="entry name" value="F-box-like_dom_sf"/>
</dbReference>
<dbReference type="Pfam" id="PF07734">
    <property type="entry name" value="FBA_1"/>
    <property type="match status" value="1"/>
</dbReference>
<dbReference type="PANTHER" id="PTHR31672:SF10">
    <property type="entry name" value="F-BOX DOMAIN-CONTAINING PROTEIN"/>
    <property type="match status" value="1"/>
</dbReference>